<dbReference type="Proteomes" id="UP000886998">
    <property type="component" value="Unassembled WGS sequence"/>
</dbReference>
<name>A0A8X6Y161_9ARAC</name>
<evidence type="ECO:0000313" key="3">
    <source>
        <dbReference type="Proteomes" id="UP000886998"/>
    </source>
</evidence>
<protein>
    <submittedName>
        <fullName evidence="2">Uncharacterized protein</fullName>
    </submittedName>
</protein>
<keyword evidence="3" id="KW-1185">Reference proteome</keyword>
<proteinExistence type="predicted"/>
<organism evidence="2 3">
    <name type="scientific">Trichonephila inaurata madagascariensis</name>
    <dbReference type="NCBI Taxonomy" id="2747483"/>
    <lineage>
        <taxon>Eukaryota</taxon>
        <taxon>Metazoa</taxon>
        <taxon>Ecdysozoa</taxon>
        <taxon>Arthropoda</taxon>
        <taxon>Chelicerata</taxon>
        <taxon>Arachnida</taxon>
        <taxon>Araneae</taxon>
        <taxon>Araneomorphae</taxon>
        <taxon>Entelegynae</taxon>
        <taxon>Araneoidea</taxon>
        <taxon>Nephilidae</taxon>
        <taxon>Trichonephila</taxon>
        <taxon>Trichonephila inaurata</taxon>
    </lineage>
</organism>
<feature type="region of interest" description="Disordered" evidence="1">
    <location>
        <begin position="1"/>
        <end position="45"/>
    </location>
</feature>
<accession>A0A8X6Y161</accession>
<evidence type="ECO:0000256" key="1">
    <source>
        <dbReference type="SAM" id="MobiDB-lite"/>
    </source>
</evidence>
<sequence>MSSIVELPYERKRGPKTMTKARGQPGRKTWSRRKKSTISETFTSPSQATCYQSARNEISIDYEGTNNRSLPSFEELHESWRNNIPNATSHNQQFHNSSFHTRRDEDVWTPQYFSTVDRCTPPQHSSDILGNQTEIMDFYAPTPPTSVTSYPFQPTPPQQNTDISFDNYNTEFKTLEKKSEEHSPPIKYSYPFLQGETPNAQIQLNNTRISPVPPRYSISSPASQSICSNLQDLQTTKLTNISRNYYPLDHRHFSSPSSLDHQQYSYPSLEKNASSNCFSYLDTPPRDAFLDENCLDVEALHHQHHNILHQNQTASHEMENCVSEMIDNLSNSEIENILESVNRLLQRNGCL</sequence>
<dbReference type="AlphaFoldDB" id="A0A8X6Y161"/>
<reference evidence="2" key="1">
    <citation type="submission" date="2020-08" db="EMBL/GenBank/DDBJ databases">
        <title>Multicomponent nature underlies the extraordinary mechanical properties of spider dragline silk.</title>
        <authorList>
            <person name="Kono N."/>
            <person name="Nakamura H."/>
            <person name="Mori M."/>
            <person name="Yoshida Y."/>
            <person name="Ohtoshi R."/>
            <person name="Malay A.D."/>
            <person name="Moran D.A.P."/>
            <person name="Tomita M."/>
            <person name="Numata K."/>
            <person name="Arakawa K."/>
        </authorList>
    </citation>
    <scope>NUCLEOTIDE SEQUENCE</scope>
</reference>
<dbReference type="EMBL" id="BMAV01014168">
    <property type="protein sequence ID" value="GFY62308.1"/>
    <property type="molecule type" value="Genomic_DNA"/>
</dbReference>
<evidence type="ECO:0000313" key="2">
    <source>
        <dbReference type="EMBL" id="GFY62308.1"/>
    </source>
</evidence>
<dbReference type="OrthoDB" id="6435786at2759"/>
<comment type="caution">
    <text evidence="2">The sequence shown here is derived from an EMBL/GenBank/DDBJ whole genome shotgun (WGS) entry which is preliminary data.</text>
</comment>
<gene>
    <name evidence="2" type="primary">NCL1_04772</name>
    <name evidence="2" type="ORF">TNIN_211171</name>
</gene>